<name>A0A835TWD8_9PASS</name>
<dbReference type="InterPro" id="IPR018000">
    <property type="entry name" value="Neurotransmitter_ion_chnl_CS"/>
</dbReference>
<evidence type="ECO:0000313" key="20">
    <source>
        <dbReference type="EMBL" id="KAG0121652.1"/>
    </source>
</evidence>
<evidence type="ECO:0000256" key="1">
    <source>
        <dbReference type="ARBA" id="ARBA00022448"/>
    </source>
</evidence>
<evidence type="ECO:0000256" key="6">
    <source>
        <dbReference type="ARBA" id="ARBA00023018"/>
    </source>
</evidence>
<keyword evidence="14 17" id="KW-0407">Ion channel</keyword>
<dbReference type="InterPro" id="IPR006028">
    <property type="entry name" value="GABAA/Glycine_rcpt"/>
</dbReference>
<dbReference type="CDD" id="cd19054">
    <property type="entry name" value="LGIC_TM_GABAAR_gamma"/>
    <property type="match status" value="1"/>
</dbReference>
<comment type="similarity">
    <text evidence="17">Belongs to the ligand-gated ion channel (TC 1.A.9) family.</text>
</comment>
<keyword evidence="2" id="KW-1003">Cell membrane</keyword>
<evidence type="ECO:0000256" key="12">
    <source>
        <dbReference type="ARBA" id="ARBA00023214"/>
    </source>
</evidence>
<feature type="disulfide bond" evidence="16">
    <location>
        <begin position="169"/>
        <end position="183"/>
    </location>
</feature>
<keyword evidence="20" id="KW-0675">Receptor</keyword>
<evidence type="ECO:0000256" key="13">
    <source>
        <dbReference type="ARBA" id="ARBA00023257"/>
    </source>
</evidence>
<keyword evidence="4" id="KW-0732">Signal</keyword>
<dbReference type="InterPro" id="IPR006029">
    <property type="entry name" value="Neurotrans-gated_channel_TM"/>
</dbReference>
<protein>
    <submittedName>
        <fullName evidence="20">Gamma-aminobutyric acid receptor subunit gamma-4</fullName>
    </submittedName>
</protein>
<proteinExistence type="inferred from homology"/>
<dbReference type="GO" id="GO:0005254">
    <property type="term" value="F:chloride channel activity"/>
    <property type="evidence" value="ECO:0007669"/>
    <property type="project" value="UniProtKB-KW"/>
</dbReference>
<dbReference type="PRINTS" id="PR00253">
    <property type="entry name" value="GABAARECEPTR"/>
</dbReference>
<keyword evidence="22" id="KW-1185">Reference proteome</keyword>
<feature type="domain" description="Neurotransmitter-gated ion-channel transmembrane" evidence="19">
    <location>
        <begin position="309"/>
        <end position="496"/>
    </location>
</feature>
<evidence type="ECO:0000313" key="21">
    <source>
        <dbReference type="EMBL" id="KAI1234699.1"/>
    </source>
</evidence>
<keyword evidence="7 17" id="KW-0406">Ion transport</keyword>
<feature type="non-terminal residue" evidence="20">
    <location>
        <position position="768"/>
    </location>
</feature>
<keyword evidence="12" id="KW-0868">Chloride</keyword>
<keyword evidence="6" id="KW-0770">Synapse</keyword>
<evidence type="ECO:0000256" key="16">
    <source>
        <dbReference type="PIRSR" id="PIRSR605437-50"/>
    </source>
</evidence>
<feature type="transmembrane region" description="Helical" evidence="17">
    <location>
        <begin position="251"/>
        <end position="275"/>
    </location>
</feature>
<dbReference type="OrthoDB" id="203862at2759"/>
<evidence type="ECO:0000313" key="22">
    <source>
        <dbReference type="Proteomes" id="UP000618051"/>
    </source>
</evidence>
<dbReference type="EMBL" id="JADDUC010000046">
    <property type="protein sequence ID" value="KAG0121652.1"/>
    <property type="molecule type" value="Genomic_DNA"/>
</dbReference>
<dbReference type="InterPro" id="IPR006202">
    <property type="entry name" value="Neur_chan_lig-bd"/>
</dbReference>
<dbReference type="GO" id="GO:0034707">
    <property type="term" value="C:chloride channel complex"/>
    <property type="evidence" value="ECO:0007669"/>
    <property type="project" value="UniProtKB-KW"/>
</dbReference>
<evidence type="ECO:0000256" key="8">
    <source>
        <dbReference type="ARBA" id="ARBA00023136"/>
    </source>
</evidence>
<evidence type="ECO:0000259" key="19">
    <source>
        <dbReference type="Pfam" id="PF02932"/>
    </source>
</evidence>
<dbReference type="GO" id="GO:0045211">
    <property type="term" value="C:postsynaptic membrane"/>
    <property type="evidence" value="ECO:0007669"/>
    <property type="project" value="UniProtKB-SubCell"/>
</dbReference>
<keyword evidence="5 17" id="KW-1133">Transmembrane helix</keyword>
<dbReference type="InterPro" id="IPR038050">
    <property type="entry name" value="Neuro_actylchol_rec"/>
</dbReference>
<dbReference type="InterPro" id="IPR005437">
    <property type="entry name" value="GABRG-1/4"/>
</dbReference>
<dbReference type="FunFam" id="2.70.170.10:FF:000003">
    <property type="entry name" value="Putative gamma-aminobutyric acid receptor subunit gamma-2"/>
    <property type="match status" value="1"/>
</dbReference>
<keyword evidence="8 17" id="KW-0472">Membrane</keyword>
<dbReference type="AlphaFoldDB" id="A0A835TWD8"/>
<comment type="subcellular location">
    <subcellularLocation>
        <location evidence="15">Postsynaptic cell membrane</location>
        <topology evidence="15">Multi-pass membrane protein</topology>
    </subcellularLocation>
</comment>
<evidence type="ECO:0000256" key="2">
    <source>
        <dbReference type="ARBA" id="ARBA00022475"/>
    </source>
</evidence>
<dbReference type="PRINTS" id="PR00252">
    <property type="entry name" value="NRIONCHANNEL"/>
</dbReference>
<dbReference type="Proteomes" id="UP000618051">
    <property type="component" value="Unassembled WGS sequence"/>
</dbReference>
<dbReference type="InterPro" id="IPR006201">
    <property type="entry name" value="Neur_channel"/>
</dbReference>
<organism evidence="20">
    <name type="scientific">Lamprotornis superbus</name>
    <dbReference type="NCBI Taxonomy" id="245042"/>
    <lineage>
        <taxon>Eukaryota</taxon>
        <taxon>Metazoa</taxon>
        <taxon>Chordata</taxon>
        <taxon>Craniata</taxon>
        <taxon>Vertebrata</taxon>
        <taxon>Euteleostomi</taxon>
        <taxon>Archelosauria</taxon>
        <taxon>Archosauria</taxon>
        <taxon>Dinosauria</taxon>
        <taxon>Saurischia</taxon>
        <taxon>Theropoda</taxon>
        <taxon>Coelurosauria</taxon>
        <taxon>Aves</taxon>
        <taxon>Neognathae</taxon>
        <taxon>Neoaves</taxon>
        <taxon>Telluraves</taxon>
        <taxon>Australaves</taxon>
        <taxon>Passeriformes</taxon>
        <taxon>Sturnidae</taxon>
        <taxon>Lamprotornis</taxon>
    </lineage>
</organism>
<feature type="domain" description="Neurotransmitter-gated ion-channel ligand-binding" evidence="18">
    <location>
        <begin position="162"/>
        <end position="251"/>
    </location>
</feature>
<dbReference type="PRINTS" id="PR01620">
    <property type="entry name" value="GABAARGAMMA"/>
</dbReference>
<reference evidence="21" key="3">
    <citation type="submission" date="2022-01" db="EMBL/GenBank/DDBJ databases">
        <authorList>
            <person name="Rubenstein D.R."/>
        </authorList>
    </citation>
    <scope>NUCLEOTIDE SEQUENCE</scope>
    <source>
        <strain evidence="21">SS15</strain>
        <tissue evidence="21">Liver</tissue>
    </source>
</reference>
<keyword evidence="9 16" id="KW-1015">Disulfide bond</keyword>
<gene>
    <name evidence="21" type="ORF">IHE44_0003075</name>
    <name evidence="20" type="ORF">IHE44_010605</name>
</gene>
<dbReference type="PANTHER" id="PTHR18945">
    <property type="entry name" value="NEUROTRANSMITTER GATED ION CHANNEL"/>
    <property type="match status" value="1"/>
</dbReference>
<keyword evidence="13" id="KW-0628">Postsynaptic cell membrane</keyword>
<feature type="transmembrane region" description="Helical" evidence="17">
    <location>
        <begin position="484"/>
        <end position="505"/>
    </location>
</feature>
<keyword evidence="10" id="KW-0869">Chloride channel</keyword>
<dbReference type="SUPFAM" id="SSF63712">
    <property type="entry name" value="Nicotinic receptor ligand binding domain-like"/>
    <property type="match status" value="1"/>
</dbReference>
<feature type="domain" description="Neurotransmitter-gated ion-channel transmembrane" evidence="19">
    <location>
        <begin position="258"/>
        <end position="287"/>
    </location>
</feature>
<evidence type="ECO:0000256" key="3">
    <source>
        <dbReference type="ARBA" id="ARBA00022692"/>
    </source>
</evidence>
<dbReference type="Gene3D" id="1.20.58.390">
    <property type="entry name" value="Neurotransmitter-gated ion-channel transmembrane domain"/>
    <property type="match status" value="1"/>
</dbReference>
<dbReference type="Pfam" id="PF02932">
    <property type="entry name" value="Neur_chan_memb"/>
    <property type="match status" value="2"/>
</dbReference>
<evidence type="ECO:0000256" key="7">
    <source>
        <dbReference type="ARBA" id="ARBA00023065"/>
    </source>
</evidence>
<sequence length="768" mass="88776">CESTEEYDYDYLSINKTWVLTPKAQETDATQILNSLLKNYDNKLRPDIGIKPTFIDVDIYVNSIGPVSVIQMEYTIDIFFAQTWYDRRLRFNSTLKALTLNTNMVSRIWIPDTFFRNSKRADSHWITTPNQLLRIWNDGKVLYTLRYIQQALLRGGNKEMDKLTIEAECLLQLQNFPMDTHSCPLVFSSYGYPREEIVYRWRRYSIEVSDQRTWRLYQFDFTGLRNTSEVLRTGAGEYMVMTVSFDLSRRMGYFAIQTYIPCILTVVLSWVSFWIKRDSTPARTSLGWMCVEDRSVPCQYLRQLFSLSGITTVLTMTTLSTISRKHLPRVSYITAMDLFVSVCFIFVFAALMEYATLNYLVGNKKPLEHSHRKARLVADTSGLCAVSSETAELREMREEARTDRTGRPPAGAQVMPTFTAININHIMHWPPEMEEDEDDEPGSPCLEGKECERFFCCIEDCQTGMWREGRVRIHISRLDSYSRVFFPTAFLLFNIPFFGLSWNGLGTSKRGFSRSVEHSVSPAVVSCQSERPDLRIYPSPDNPLSNTTSIVLLVRLPKNILFPSQALGILSKNKSLNAFHFSIQSYYEISREVMANGVFGTVIKTAKEVKYILLLLHHFHQDRLCGVLEAQTGQKETGWKRTAVQLSHSSWAWLKRFGPAQTSDDLCWVVGASLRKGYRKGNTQPAVHSCSSEKQKKRSFFKTACFRKKLELKRLVRRRKPVWLQRKKKDTEREKSKKRIKTTCRQGKLLGDSADSQPSWLMFCSQQQ</sequence>
<evidence type="ECO:0000256" key="11">
    <source>
        <dbReference type="ARBA" id="ARBA00023180"/>
    </source>
</evidence>
<keyword evidence="3 17" id="KW-0812">Transmembrane</keyword>
<evidence type="ECO:0000256" key="10">
    <source>
        <dbReference type="ARBA" id="ARBA00023173"/>
    </source>
</evidence>
<feature type="domain" description="Neurotransmitter-gated ion-channel ligand-binding" evidence="18">
    <location>
        <begin position="30"/>
        <end position="150"/>
    </location>
</feature>
<dbReference type="PROSITE" id="PS00236">
    <property type="entry name" value="NEUROTR_ION_CHANNEL"/>
    <property type="match status" value="1"/>
</dbReference>
<dbReference type="Pfam" id="PF02931">
    <property type="entry name" value="Neur_chan_LBD"/>
    <property type="match status" value="2"/>
</dbReference>
<evidence type="ECO:0000256" key="14">
    <source>
        <dbReference type="ARBA" id="ARBA00023303"/>
    </source>
</evidence>
<dbReference type="GO" id="GO:0007214">
    <property type="term" value="P:gamma-aminobutyric acid signaling pathway"/>
    <property type="evidence" value="ECO:0007669"/>
    <property type="project" value="InterPro"/>
</dbReference>
<dbReference type="InterPro" id="IPR036719">
    <property type="entry name" value="Neuro-gated_channel_TM_sf"/>
</dbReference>
<keyword evidence="11" id="KW-0325">Glycoprotein</keyword>
<evidence type="ECO:0000256" key="5">
    <source>
        <dbReference type="ARBA" id="ARBA00022989"/>
    </source>
</evidence>
<dbReference type="InterPro" id="IPR036734">
    <property type="entry name" value="Neur_chan_lig-bd_sf"/>
</dbReference>
<accession>A0A835TWD8</accession>
<evidence type="ECO:0000256" key="9">
    <source>
        <dbReference type="ARBA" id="ARBA00023157"/>
    </source>
</evidence>
<evidence type="ECO:0000259" key="18">
    <source>
        <dbReference type="Pfam" id="PF02931"/>
    </source>
</evidence>
<feature type="non-terminal residue" evidence="20">
    <location>
        <position position="1"/>
    </location>
</feature>
<evidence type="ECO:0000256" key="17">
    <source>
        <dbReference type="RuleBase" id="RU000687"/>
    </source>
</evidence>
<keyword evidence="1 17" id="KW-0813">Transport</keyword>
<dbReference type="SUPFAM" id="SSF90112">
    <property type="entry name" value="Neurotransmitter-gated ion-channel transmembrane pore"/>
    <property type="match status" value="1"/>
</dbReference>
<reference evidence="20" key="1">
    <citation type="submission" date="2020-10" db="EMBL/GenBank/DDBJ databases">
        <title>Feather gene expression reveals the developmental basis of iridescence in African starlings.</title>
        <authorList>
            <person name="Rubenstein D.R."/>
        </authorList>
    </citation>
    <scope>NUCLEOTIDE SEQUENCE</scope>
    <source>
        <strain evidence="20">SS15</strain>
        <tissue evidence="20">Liver</tissue>
    </source>
</reference>
<reference evidence="21 22" key="2">
    <citation type="journal article" date="2021" name="J. Hered.">
        <title>Feather Gene Expression Elucidates the Developmental Basis of Plumage Iridescence in African Starlings.</title>
        <authorList>
            <person name="Rubenstein D.R."/>
            <person name="Corvelo A."/>
            <person name="MacManes M.D."/>
            <person name="Maia R."/>
            <person name="Narzisi G."/>
            <person name="Rousaki A."/>
            <person name="Vandenabeele P."/>
            <person name="Shawkey M.D."/>
            <person name="Solomon J."/>
        </authorList>
    </citation>
    <scope>NUCLEOTIDE SEQUENCE [LARGE SCALE GENOMIC DNA]</scope>
    <source>
        <strain evidence="21">SS15</strain>
    </source>
</reference>
<dbReference type="Gene3D" id="2.70.170.10">
    <property type="entry name" value="Neurotransmitter-gated ion-channel ligand-binding domain"/>
    <property type="match status" value="1"/>
</dbReference>
<comment type="caution">
    <text evidence="20">The sequence shown here is derived from an EMBL/GenBank/DDBJ whole genome shotgun (WGS) entry which is preliminary data.</text>
</comment>
<evidence type="ECO:0000256" key="4">
    <source>
        <dbReference type="ARBA" id="ARBA00022729"/>
    </source>
</evidence>
<dbReference type="GO" id="GO:0004890">
    <property type="term" value="F:GABA-A receptor activity"/>
    <property type="evidence" value="ECO:0007669"/>
    <property type="project" value="InterPro"/>
</dbReference>
<feature type="transmembrane region" description="Helical" evidence="17">
    <location>
        <begin position="304"/>
        <end position="323"/>
    </location>
</feature>
<dbReference type="EMBL" id="JADDUC020000014">
    <property type="protein sequence ID" value="KAI1234699.1"/>
    <property type="molecule type" value="Genomic_DNA"/>
</dbReference>
<feature type="transmembrane region" description="Helical" evidence="17">
    <location>
        <begin position="338"/>
        <end position="361"/>
    </location>
</feature>
<evidence type="ECO:0000256" key="15">
    <source>
        <dbReference type="ARBA" id="ARBA00034104"/>
    </source>
</evidence>
<dbReference type="GO" id="GO:0005230">
    <property type="term" value="F:extracellular ligand-gated monoatomic ion channel activity"/>
    <property type="evidence" value="ECO:0007669"/>
    <property type="project" value="InterPro"/>
</dbReference>